<reference evidence="1" key="1">
    <citation type="submission" date="2020-11" db="EMBL/GenBank/DDBJ databases">
        <authorList>
            <person name="Tran Van P."/>
        </authorList>
    </citation>
    <scope>NUCLEOTIDE SEQUENCE</scope>
</reference>
<gene>
    <name evidence="1" type="ORF">CTOB1V02_LOCUS3958</name>
</gene>
<sequence length="132" mass="13736">MKSLTAVAVLAILAVSLSSAAVEKILDPVVDRNEGLVADPQPSEERPAPPALPEGVSLDTEGFPVDSEGKRLSEADLSPEAWNYYGSGYHRGGYGGYGGFGGGFGGYHRGGYGGYGSYGGYRGGYGGYYGRR</sequence>
<dbReference type="EMBL" id="OB660727">
    <property type="protein sequence ID" value="CAD7226032.1"/>
    <property type="molecule type" value="Genomic_DNA"/>
</dbReference>
<dbReference type="AlphaFoldDB" id="A0A7R8ZN19"/>
<protein>
    <submittedName>
        <fullName evidence="1">Uncharacterized protein</fullName>
    </submittedName>
</protein>
<name>A0A7R8ZN19_9CRUS</name>
<proteinExistence type="predicted"/>
<organism evidence="1">
    <name type="scientific">Cyprideis torosa</name>
    <dbReference type="NCBI Taxonomy" id="163714"/>
    <lineage>
        <taxon>Eukaryota</taxon>
        <taxon>Metazoa</taxon>
        <taxon>Ecdysozoa</taxon>
        <taxon>Arthropoda</taxon>
        <taxon>Crustacea</taxon>
        <taxon>Oligostraca</taxon>
        <taxon>Ostracoda</taxon>
        <taxon>Podocopa</taxon>
        <taxon>Podocopida</taxon>
        <taxon>Cytherocopina</taxon>
        <taxon>Cytheroidea</taxon>
        <taxon>Cytherideidae</taxon>
        <taxon>Cyprideis</taxon>
    </lineage>
</organism>
<accession>A0A7R8ZN19</accession>
<evidence type="ECO:0000313" key="1">
    <source>
        <dbReference type="EMBL" id="CAD7226032.1"/>
    </source>
</evidence>